<keyword evidence="2" id="KW-0812">Transmembrane</keyword>
<protein>
    <recommendedName>
        <fullName evidence="5">G domain-containing protein</fullName>
    </recommendedName>
</protein>
<evidence type="ECO:0000313" key="3">
    <source>
        <dbReference type="EMBL" id="EUD67389.1"/>
    </source>
</evidence>
<feature type="compositionally biased region" description="Polar residues" evidence="1">
    <location>
        <begin position="840"/>
        <end position="856"/>
    </location>
</feature>
<organism evidence="3 4">
    <name type="scientific">Plasmodium inui San Antonio 1</name>
    <dbReference type="NCBI Taxonomy" id="1237626"/>
    <lineage>
        <taxon>Eukaryota</taxon>
        <taxon>Sar</taxon>
        <taxon>Alveolata</taxon>
        <taxon>Apicomplexa</taxon>
        <taxon>Aconoidasida</taxon>
        <taxon>Haemosporida</taxon>
        <taxon>Plasmodiidae</taxon>
        <taxon>Plasmodium</taxon>
        <taxon>Plasmodium (Plasmodium)</taxon>
    </lineage>
</organism>
<feature type="compositionally biased region" description="Polar residues" evidence="1">
    <location>
        <begin position="260"/>
        <end position="276"/>
    </location>
</feature>
<feature type="transmembrane region" description="Helical" evidence="2">
    <location>
        <begin position="1267"/>
        <end position="1285"/>
    </location>
</feature>
<name>W7AE48_9APIC</name>
<evidence type="ECO:0000313" key="4">
    <source>
        <dbReference type="Proteomes" id="UP000030640"/>
    </source>
</evidence>
<feature type="compositionally biased region" description="Polar residues" evidence="1">
    <location>
        <begin position="1338"/>
        <end position="1349"/>
    </location>
</feature>
<feature type="region of interest" description="Disordered" evidence="1">
    <location>
        <begin position="418"/>
        <end position="458"/>
    </location>
</feature>
<dbReference type="Gene3D" id="3.40.50.300">
    <property type="entry name" value="P-loop containing nucleotide triphosphate hydrolases"/>
    <property type="match status" value="1"/>
</dbReference>
<keyword evidence="2" id="KW-0472">Membrane</keyword>
<evidence type="ECO:0000256" key="1">
    <source>
        <dbReference type="SAM" id="MobiDB-lite"/>
    </source>
</evidence>
<keyword evidence="2" id="KW-1133">Transmembrane helix</keyword>
<feature type="region of interest" description="Disordered" evidence="1">
    <location>
        <begin position="840"/>
        <end position="884"/>
    </location>
</feature>
<dbReference type="EMBL" id="KI965466">
    <property type="protein sequence ID" value="EUD67389.1"/>
    <property type="molecule type" value="Genomic_DNA"/>
</dbReference>
<dbReference type="GeneID" id="20037369"/>
<feature type="region of interest" description="Disordered" evidence="1">
    <location>
        <begin position="249"/>
        <end position="282"/>
    </location>
</feature>
<keyword evidence="4" id="KW-1185">Reference proteome</keyword>
<feature type="region of interest" description="Disordered" evidence="1">
    <location>
        <begin position="1"/>
        <end position="32"/>
    </location>
</feature>
<dbReference type="InterPro" id="IPR027417">
    <property type="entry name" value="P-loop_NTPase"/>
</dbReference>
<feature type="compositionally biased region" description="Polar residues" evidence="1">
    <location>
        <begin position="1"/>
        <end position="13"/>
    </location>
</feature>
<reference evidence="3 4" key="1">
    <citation type="submission" date="2013-02" db="EMBL/GenBank/DDBJ databases">
        <title>The Genome Sequence of Plasmodium inui San Antonio 1.</title>
        <authorList>
            <consortium name="The Broad Institute Genome Sequencing Platform"/>
            <consortium name="The Broad Institute Genome Sequencing Center for Infectious Disease"/>
            <person name="Neafsey D."/>
            <person name="Cheeseman I."/>
            <person name="Volkman S."/>
            <person name="Adams J."/>
            <person name="Walker B."/>
            <person name="Young S.K."/>
            <person name="Zeng Q."/>
            <person name="Gargeya S."/>
            <person name="Fitzgerald M."/>
            <person name="Haas B."/>
            <person name="Abouelleil A."/>
            <person name="Alvarado L."/>
            <person name="Arachchi H.M."/>
            <person name="Berlin A.M."/>
            <person name="Chapman S.B."/>
            <person name="Dewar J."/>
            <person name="Goldberg J."/>
            <person name="Griggs A."/>
            <person name="Gujja S."/>
            <person name="Hansen M."/>
            <person name="Howarth C."/>
            <person name="Imamovic A."/>
            <person name="Larimer J."/>
            <person name="McCowan C."/>
            <person name="Murphy C."/>
            <person name="Neiman D."/>
            <person name="Pearson M."/>
            <person name="Priest M."/>
            <person name="Roberts A."/>
            <person name="Saif S."/>
            <person name="Shea T."/>
            <person name="Sisk P."/>
            <person name="Sykes S."/>
            <person name="Wortman J."/>
            <person name="Nusbaum C."/>
            <person name="Birren B."/>
        </authorList>
    </citation>
    <scope>NUCLEOTIDE SEQUENCE [LARGE SCALE GENOMIC DNA]</scope>
    <source>
        <strain evidence="3 4">San Antonio 1</strain>
    </source>
</reference>
<feature type="transmembrane region" description="Helical" evidence="2">
    <location>
        <begin position="908"/>
        <end position="927"/>
    </location>
</feature>
<gene>
    <name evidence="3" type="ORF">C922_02095</name>
</gene>
<sequence length="1380" mass="159572">MYTKSGNAQNGANGPNDENYRNDENCENNKMNMNNYKNIMHNQKKKKLGLMEMDYLDKAVMFSKADKKGNNCVAGRGPHQDTYDGAEVEEEEEEDEEDEDDEDDDEDDEDYQVGDDEEDDEEDDDDDYEEEEYDDEVRQINFNSYNNYYYEAANAEEEGETNLPMDHQTMNKNEKVQNGEAKTDRKNELMFERYNKLLADYRSKKEQMTKEYSSGKIISKEEEAEERASCCYSCNSSDGEGGGIQREAHAAARAAAKSATSRPSETLNTRTSNQRHPNSEYYMRGENDNFIADVLNRIDQIYNKQSRYTDLKNVNNSNNNICINDLNLNIISDYLNVDISVFHKKTTFLLLGNPQSGKSSFINWFTESYVQNTNSIGKKNEITYVDIKNKFKFNFKRLNNANYQFGLLNRHRNRGGSYGSSFHYSRERPHPQMNPNHMEDPNEQDLSSPASPIPSMDKHNQSEKVILSGENCDYLFMPFQKLRKKAHNVKKYIFGKICYQNNLTKYMNRINSVSFLDTSGINDIGDVEYDEIIMNLSKYVDAIFLFLDSNQFSINNRLLRIINYLMDNQLNKVTICLTRIDMIQKINLYRVVFYLTQYFLRSLNLFRYSFANPNGAASLVDGMEMEPYMGHHTGRKQHGQLDWRGGLNWRSGLNWRGSLNWRNPLSKNAHMINEFFNRSIRSFQNVLLFPKMLTKMISRRATQRVSFGGAFASRSSLRSARGEVDRSDIDDVGQCCGEEDGGYNQGGPSYNEGLHSYGEADHYYGEEEPYQDDRQLCYGDDQSNFPTRHRKGERVQEKVTGEEETGGIFKKILTKSYNSFKDKILSSGNAAKGDICRLNSMRNGGQASRGQAQMRHTSMGHPSVEHPSMGPSPIKRVDPSKSNEGKLKTHLDKLFEKKINYGDCLKNISIFFLVLIYEVVTTIYSLIHTSINNYISRSSGARGRAVNVDKLYQLDEANKLKYTDINDGENNTYKVLEFLTIYLPEIPSDLLKKEKWKYEKGKVAGANRKYNNERRNRFSCNIQYQHDEYGRELKNDLCQDEQDNHMDNRPTNSRYGQRRSIPEEFLILGNGNGAVSRYGEYGKGNYPRGNYFPGVDDDVYGESFLKDIDYHGNGRSSAYLPPGVDSGMNGGMHSRMHKGMRTAMHPPIRNEDVRELNMIHELIFKIDETIDLKSNQSIYMLKRDLEKIRSTCLKKISDNEHVVKQNRSLRIQNLKFYFFKYMAIFFGFIISLLRYDMLVYFNFIKPELLFSIFSKYFLFLSSYNKNSLFIAVNILLVVAYLGLYVRYNRRNYFKSLGKSDLNKLKIILLFTQIIFDEINQLHLRLVGGRERDDPGQPSAPSGPSESNGPSDREDGDYGEGGWYGGYDDYGDYRHSRHPRR</sequence>
<dbReference type="VEuPathDB" id="PlasmoDB:C922_02095"/>
<feature type="compositionally biased region" description="Basic and acidic residues" evidence="1">
    <location>
        <begin position="875"/>
        <end position="884"/>
    </location>
</feature>
<accession>W7AE48</accession>
<evidence type="ECO:0008006" key="5">
    <source>
        <dbReference type="Google" id="ProtNLM"/>
    </source>
</evidence>
<dbReference type="Proteomes" id="UP000030640">
    <property type="component" value="Unassembled WGS sequence"/>
</dbReference>
<dbReference type="OrthoDB" id="372168at2759"/>
<feature type="region of interest" description="Disordered" evidence="1">
    <location>
        <begin position="68"/>
        <end position="140"/>
    </location>
</feature>
<feature type="transmembrane region" description="Helical" evidence="2">
    <location>
        <begin position="1214"/>
        <end position="1233"/>
    </location>
</feature>
<dbReference type="SUPFAM" id="SSF52540">
    <property type="entry name" value="P-loop containing nucleoside triphosphate hydrolases"/>
    <property type="match status" value="1"/>
</dbReference>
<proteinExistence type="predicted"/>
<feature type="region of interest" description="Disordered" evidence="1">
    <location>
        <begin position="1330"/>
        <end position="1380"/>
    </location>
</feature>
<feature type="compositionally biased region" description="Acidic residues" evidence="1">
    <location>
        <begin position="84"/>
        <end position="135"/>
    </location>
</feature>
<dbReference type="RefSeq" id="XP_008815916.1">
    <property type="nucleotide sequence ID" value="XM_008817694.1"/>
</dbReference>
<evidence type="ECO:0000256" key="2">
    <source>
        <dbReference type="SAM" id="Phobius"/>
    </source>
</evidence>